<dbReference type="CDD" id="cd06225">
    <property type="entry name" value="HAMP"/>
    <property type="match status" value="1"/>
</dbReference>
<evidence type="ECO:0000256" key="3">
    <source>
        <dbReference type="PROSITE-ProRule" id="PRU00284"/>
    </source>
</evidence>
<keyword evidence="3" id="KW-0807">Transducer</keyword>
<dbReference type="Pfam" id="PF00672">
    <property type="entry name" value="HAMP"/>
    <property type="match status" value="1"/>
</dbReference>
<evidence type="ECO:0000313" key="6">
    <source>
        <dbReference type="EMBL" id="RFZ80131.1"/>
    </source>
</evidence>
<dbReference type="RefSeq" id="WP_117415733.1">
    <property type="nucleotide sequence ID" value="NZ_QOHO01000013.1"/>
</dbReference>
<dbReference type="SMART" id="SM00283">
    <property type="entry name" value="MA"/>
    <property type="match status" value="1"/>
</dbReference>
<evidence type="ECO:0000256" key="1">
    <source>
        <dbReference type="ARBA" id="ARBA00022500"/>
    </source>
</evidence>
<dbReference type="GO" id="GO:0007165">
    <property type="term" value="P:signal transduction"/>
    <property type="evidence" value="ECO:0007669"/>
    <property type="project" value="UniProtKB-KW"/>
</dbReference>
<dbReference type="Pfam" id="PF00015">
    <property type="entry name" value="MCPsignal"/>
    <property type="match status" value="1"/>
</dbReference>
<dbReference type="PROSITE" id="PS50111">
    <property type="entry name" value="CHEMOTAXIS_TRANSDUC_2"/>
    <property type="match status" value="1"/>
</dbReference>
<evidence type="ECO:0000313" key="7">
    <source>
        <dbReference type="Proteomes" id="UP000260680"/>
    </source>
</evidence>
<proteinExistence type="inferred from homology"/>
<dbReference type="InterPro" id="IPR004089">
    <property type="entry name" value="MCPsignal_dom"/>
</dbReference>
<dbReference type="GO" id="GO:0006935">
    <property type="term" value="P:chemotaxis"/>
    <property type="evidence" value="ECO:0007669"/>
    <property type="project" value="UniProtKB-KW"/>
</dbReference>
<evidence type="ECO:0000259" key="5">
    <source>
        <dbReference type="PROSITE" id="PS50111"/>
    </source>
</evidence>
<sequence>MKNLSISKKLIVGFGAILVMLLIAIGVAIFSISNINGQIQSYAKYTLPNSTSIWILRRNDVSIQRDISRALNETDSQKIAELFATAQTDCDARMSELDKYAANQRDTSRDAHIAELRELWAESGKIRLQIAELMKNPTEANVQQARKMLDNNYLPIADQATEILVEFTKTADERAVRQEQDAEASVRFALISLIVCAIVSVVLSVLLAGIIRKSILAPVNEIVGAYGEISKGNMKTAINYQSRDELGQMAALIQKTNAMQSTIVGDVIDKFTKISHGDLRLRVDLDYPGDYAVLKQTIEDTVSTLNNTMLQINSAAEQVATGSDQVSSGAQALAAGSTEQAASVEELAASVDTIAKQAEENLTEVATAAKAVDQTGARVTDGNEHMNHLEQAMTEISSTSNQIASITKVIEDIAFQTNILALNAAIEAARAGNAGKGFAVVADEVRNLAAKSAEAAKQTSELIQSSVTAVEKGAEITQQTTKILRDVGTGAAEVTGSFRKIEQSITEQTVAIEQIKDGLSQISSVVQTNAATAEENSATSEEMSAQAVTLREEVGKFKLADKSAKSASGLPLLSASERNLENRLPESAFSLGKY</sequence>
<dbReference type="InterPro" id="IPR051310">
    <property type="entry name" value="MCP_chemotaxis"/>
</dbReference>
<dbReference type="Proteomes" id="UP000260680">
    <property type="component" value="Unassembled WGS sequence"/>
</dbReference>
<dbReference type="SUPFAM" id="SSF158472">
    <property type="entry name" value="HAMP domain-like"/>
    <property type="match status" value="1"/>
</dbReference>
<dbReference type="AlphaFoldDB" id="A0A3E2NGV3"/>
<gene>
    <name evidence="6" type="ORF">DS742_03930</name>
</gene>
<feature type="transmembrane region" description="Helical" evidence="4">
    <location>
        <begin position="188"/>
        <end position="211"/>
    </location>
</feature>
<feature type="domain" description="Methyl-accepting transducer" evidence="5">
    <location>
        <begin position="315"/>
        <end position="544"/>
    </location>
</feature>
<dbReference type="GO" id="GO:0004888">
    <property type="term" value="F:transmembrane signaling receptor activity"/>
    <property type="evidence" value="ECO:0007669"/>
    <property type="project" value="TreeGrafter"/>
</dbReference>
<dbReference type="EMBL" id="QOHO01000013">
    <property type="protein sequence ID" value="RFZ80131.1"/>
    <property type="molecule type" value="Genomic_DNA"/>
</dbReference>
<evidence type="ECO:0000256" key="4">
    <source>
        <dbReference type="SAM" id="Phobius"/>
    </source>
</evidence>
<dbReference type="GO" id="GO:0005886">
    <property type="term" value="C:plasma membrane"/>
    <property type="evidence" value="ECO:0007669"/>
    <property type="project" value="TreeGrafter"/>
</dbReference>
<comment type="similarity">
    <text evidence="2">Belongs to the methyl-accepting chemotaxis (MCP) protein family.</text>
</comment>
<dbReference type="OrthoDB" id="597657at2"/>
<keyword evidence="4" id="KW-1133">Transmembrane helix</keyword>
<dbReference type="CDD" id="cd11386">
    <property type="entry name" value="MCP_signal"/>
    <property type="match status" value="1"/>
</dbReference>
<comment type="caution">
    <text evidence="6">The sequence shown here is derived from an EMBL/GenBank/DDBJ whole genome shotgun (WGS) entry which is preliminary data.</text>
</comment>
<dbReference type="Gene3D" id="1.10.287.950">
    <property type="entry name" value="Methyl-accepting chemotaxis protein"/>
    <property type="match status" value="1"/>
</dbReference>
<evidence type="ECO:0000256" key="2">
    <source>
        <dbReference type="ARBA" id="ARBA00029447"/>
    </source>
</evidence>
<reference evidence="6 7" key="1">
    <citation type="submission" date="2018-07" db="EMBL/GenBank/DDBJ databases">
        <title>New species, Clostridium PI-S10-A1B.</title>
        <authorList>
            <person name="Krishna G."/>
            <person name="Summeta K."/>
            <person name="Shikha S."/>
            <person name="Prabhu P.B."/>
            <person name="Suresh K."/>
        </authorList>
    </citation>
    <scope>NUCLEOTIDE SEQUENCE [LARGE SCALE GENOMIC DNA]</scope>
    <source>
        <strain evidence="6 7">PI-S10-A1B</strain>
    </source>
</reference>
<dbReference type="PANTHER" id="PTHR43531:SF11">
    <property type="entry name" value="METHYL-ACCEPTING CHEMOTAXIS PROTEIN 3"/>
    <property type="match status" value="1"/>
</dbReference>
<feature type="transmembrane region" description="Helical" evidence="4">
    <location>
        <begin position="12"/>
        <end position="32"/>
    </location>
</feature>
<keyword evidence="4" id="KW-0472">Membrane</keyword>
<keyword evidence="4" id="KW-0812">Transmembrane</keyword>
<keyword evidence="1" id="KW-0145">Chemotaxis</keyword>
<dbReference type="Pfam" id="PF12729">
    <property type="entry name" value="4HB_MCP_1"/>
    <property type="match status" value="1"/>
</dbReference>
<dbReference type="PANTHER" id="PTHR43531">
    <property type="entry name" value="PROTEIN ICFG"/>
    <property type="match status" value="1"/>
</dbReference>
<dbReference type="InterPro" id="IPR003660">
    <property type="entry name" value="HAMP_dom"/>
</dbReference>
<accession>A0A3E2NGV3</accession>
<dbReference type="Gene3D" id="6.10.340.10">
    <property type="match status" value="1"/>
</dbReference>
<protein>
    <submittedName>
        <fullName evidence="6">Methyl-accepting chemotaxis protein</fullName>
    </submittedName>
</protein>
<dbReference type="SUPFAM" id="SSF58104">
    <property type="entry name" value="Methyl-accepting chemotaxis protein (MCP) signaling domain"/>
    <property type="match status" value="1"/>
</dbReference>
<organism evidence="6 7">
    <name type="scientific">Lacrimispora amygdalina</name>
    <dbReference type="NCBI Taxonomy" id="253257"/>
    <lineage>
        <taxon>Bacteria</taxon>
        <taxon>Bacillati</taxon>
        <taxon>Bacillota</taxon>
        <taxon>Clostridia</taxon>
        <taxon>Lachnospirales</taxon>
        <taxon>Lachnospiraceae</taxon>
        <taxon>Lacrimispora</taxon>
    </lineage>
</organism>
<dbReference type="InterPro" id="IPR024478">
    <property type="entry name" value="HlyB_4HB_MCP"/>
</dbReference>
<name>A0A3E2NGV3_9FIRM</name>